<name>A0A0E9TXK7_ANGAN</name>
<evidence type="ECO:0000256" key="1">
    <source>
        <dbReference type="SAM" id="MobiDB-lite"/>
    </source>
</evidence>
<dbReference type="AlphaFoldDB" id="A0A0E9TXK7"/>
<proteinExistence type="predicted"/>
<feature type="region of interest" description="Disordered" evidence="1">
    <location>
        <begin position="1"/>
        <end position="22"/>
    </location>
</feature>
<accession>A0A0E9TXK7</accession>
<feature type="compositionally biased region" description="Polar residues" evidence="1">
    <location>
        <begin position="11"/>
        <end position="22"/>
    </location>
</feature>
<evidence type="ECO:0000313" key="2">
    <source>
        <dbReference type="EMBL" id="JAH58399.1"/>
    </source>
</evidence>
<sequence>MVLLKNDDYNETQNGASAGQHV</sequence>
<dbReference type="EMBL" id="GBXM01050178">
    <property type="protein sequence ID" value="JAH58399.1"/>
    <property type="molecule type" value="Transcribed_RNA"/>
</dbReference>
<protein>
    <submittedName>
        <fullName evidence="2">Uncharacterized protein</fullName>
    </submittedName>
</protein>
<reference evidence="2" key="2">
    <citation type="journal article" date="2015" name="Fish Shellfish Immunol.">
        <title>Early steps in the European eel (Anguilla anguilla)-Vibrio vulnificus interaction in the gills: Role of the RtxA13 toxin.</title>
        <authorList>
            <person name="Callol A."/>
            <person name="Pajuelo D."/>
            <person name="Ebbesson L."/>
            <person name="Teles M."/>
            <person name="MacKenzie S."/>
            <person name="Amaro C."/>
        </authorList>
    </citation>
    <scope>NUCLEOTIDE SEQUENCE</scope>
</reference>
<reference evidence="2" key="1">
    <citation type="submission" date="2014-11" db="EMBL/GenBank/DDBJ databases">
        <authorList>
            <person name="Amaro Gonzalez C."/>
        </authorList>
    </citation>
    <scope>NUCLEOTIDE SEQUENCE</scope>
</reference>
<organism evidence="2">
    <name type="scientific">Anguilla anguilla</name>
    <name type="common">European freshwater eel</name>
    <name type="synonym">Muraena anguilla</name>
    <dbReference type="NCBI Taxonomy" id="7936"/>
    <lineage>
        <taxon>Eukaryota</taxon>
        <taxon>Metazoa</taxon>
        <taxon>Chordata</taxon>
        <taxon>Craniata</taxon>
        <taxon>Vertebrata</taxon>
        <taxon>Euteleostomi</taxon>
        <taxon>Actinopterygii</taxon>
        <taxon>Neopterygii</taxon>
        <taxon>Teleostei</taxon>
        <taxon>Anguilliformes</taxon>
        <taxon>Anguillidae</taxon>
        <taxon>Anguilla</taxon>
    </lineage>
</organism>